<protein>
    <recommendedName>
        <fullName evidence="7">Glycine transporter domain-containing protein</fullName>
    </recommendedName>
</protein>
<evidence type="ECO:0000256" key="4">
    <source>
        <dbReference type="ARBA" id="ARBA00022989"/>
    </source>
</evidence>
<reference evidence="8 9" key="1">
    <citation type="submission" date="2018-08" db="EMBL/GenBank/DDBJ databases">
        <title>Aphanomyces genome sequencing and annotation.</title>
        <authorList>
            <person name="Minardi D."/>
            <person name="Oidtmann B."/>
            <person name="Van Der Giezen M."/>
            <person name="Studholme D.J."/>
        </authorList>
    </citation>
    <scope>NUCLEOTIDE SEQUENCE [LARGE SCALE GENOMIC DNA]</scope>
    <source>
        <strain evidence="8 9">Sv</strain>
    </source>
</reference>
<feature type="domain" description="Glycine transporter" evidence="7">
    <location>
        <begin position="184"/>
        <end position="259"/>
    </location>
</feature>
<comment type="caution">
    <text evidence="8">The sequence shown here is derived from an EMBL/GenBank/DDBJ whole genome shotgun (WGS) entry which is preliminary data.</text>
</comment>
<evidence type="ECO:0000259" key="7">
    <source>
        <dbReference type="Pfam" id="PF03458"/>
    </source>
</evidence>
<evidence type="ECO:0000256" key="1">
    <source>
        <dbReference type="ARBA" id="ARBA00004651"/>
    </source>
</evidence>
<feature type="domain" description="Glycine transporter" evidence="7">
    <location>
        <begin position="80"/>
        <end position="154"/>
    </location>
</feature>
<dbReference type="PANTHER" id="PTHR30506">
    <property type="entry name" value="INNER MEMBRANE PROTEIN"/>
    <property type="match status" value="1"/>
</dbReference>
<evidence type="ECO:0000256" key="3">
    <source>
        <dbReference type="ARBA" id="ARBA00022692"/>
    </source>
</evidence>
<evidence type="ECO:0000256" key="5">
    <source>
        <dbReference type="ARBA" id="ARBA00023136"/>
    </source>
</evidence>
<dbReference type="VEuPathDB" id="FungiDB:H257_07115"/>
<evidence type="ECO:0000313" key="9">
    <source>
        <dbReference type="Proteomes" id="UP000285712"/>
    </source>
</evidence>
<sequence length="310" mass="32629">MFATKLLATRSPTTAAKSFRHGAKVVLTTPRRVHMQPFSTAGPPLPPPAAVASSTRESLSPREGLPRWPSLTSATGCLRTLDWFGSVVFAVSGSLTAATAGCDLLGCTLIGTITAVGGGTLRDALVLNKQPFWIEEWEYLVFSGAAAAGAFYLWGQIPAGDEVIEGTGLTLKSTDGGEGTLMDWGDAVGVGAFAVIGAMNGIRAQSPLLVSALCGMMTSTFGGMTRDTLLNRPVRILHPYADTYAPIAFTGAAAYLAMRAVAPQYQGLRIASCVALAVGLRQQAWTDGWRLPHWDVEGVVAHSAHDPRTQ</sequence>
<keyword evidence="4" id="KW-1133">Transmembrane helix</keyword>
<keyword evidence="5" id="KW-0472">Membrane</keyword>
<dbReference type="AlphaFoldDB" id="A0A418DAN2"/>
<evidence type="ECO:0000256" key="2">
    <source>
        <dbReference type="ARBA" id="ARBA00022475"/>
    </source>
</evidence>
<dbReference type="GO" id="GO:0005886">
    <property type="term" value="C:plasma membrane"/>
    <property type="evidence" value="ECO:0007669"/>
    <property type="project" value="UniProtKB-SubCell"/>
</dbReference>
<accession>A0A418DAN2</accession>
<keyword evidence="2" id="KW-1003">Cell membrane</keyword>
<gene>
    <name evidence="8" type="ORF">DYB35_005357</name>
</gene>
<dbReference type="Pfam" id="PF03458">
    <property type="entry name" value="Gly_transporter"/>
    <property type="match status" value="2"/>
</dbReference>
<proteinExistence type="predicted"/>
<feature type="region of interest" description="Disordered" evidence="6">
    <location>
        <begin position="35"/>
        <end position="65"/>
    </location>
</feature>
<evidence type="ECO:0000256" key="6">
    <source>
        <dbReference type="SAM" id="MobiDB-lite"/>
    </source>
</evidence>
<dbReference type="PANTHER" id="PTHR30506:SF3">
    <property type="entry name" value="UPF0126 INNER MEMBRANE PROTEIN YADS-RELATED"/>
    <property type="match status" value="1"/>
</dbReference>
<organism evidence="8 9">
    <name type="scientific">Aphanomyces astaci</name>
    <name type="common">Crayfish plague agent</name>
    <dbReference type="NCBI Taxonomy" id="112090"/>
    <lineage>
        <taxon>Eukaryota</taxon>
        <taxon>Sar</taxon>
        <taxon>Stramenopiles</taxon>
        <taxon>Oomycota</taxon>
        <taxon>Saprolegniomycetes</taxon>
        <taxon>Saprolegniales</taxon>
        <taxon>Verrucalvaceae</taxon>
        <taxon>Aphanomyces</taxon>
    </lineage>
</organism>
<keyword evidence="3" id="KW-0812">Transmembrane</keyword>
<dbReference type="Proteomes" id="UP000285712">
    <property type="component" value="Unassembled WGS sequence"/>
</dbReference>
<comment type="subcellular location">
    <subcellularLocation>
        <location evidence="1">Cell membrane</location>
        <topology evidence="1">Multi-pass membrane protein</topology>
    </subcellularLocation>
</comment>
<dbReference type="EMBL" id="QUTG01003388">
    <property type="protein sequence ID" value="RHY91795.1"/>
    <property type="molecule type" value="Genomic_DNA"/>
</dbReference>
<name>A0A418DAN2_APHAT</name>
<evidence type="ECO:0000313" key="8">
    <source>
        <dbReference type="EMBL" id="RHY91795.1"/>
    </source>
</evidence>
<dbReference type="InterPro" id="IPR005115">
    <property type="entry name" value="Gly_transporter"/>
</dbReference>